<comment type="caution">
    <text evidence="3">The sequence shown here is derived from an EMBL/GenBank/DDBJ whole genome shotgun (WGS) entry which is preliminary data.</text>
</comment>
<feature type="compositionally biased region" description="Basic and acidic residues" evidence="1">
    <location>
        <begin position="1"/>
        <end position="22"/>
    </location>
</feature>
<name>A0A3M7T2E2_BRAPC</name>
<dbReference type="OrthoDB" id="10068869at2759"/>
<protein>
    <submittedName>
        <fullName evidence="3">von Willebrand factor A domain-containing 3B isoform X1</fullName>
    </submittedName>
</protein>
<evidence type="ECO:0000313" key="3">
    <source>
        <dbReference type="EMBL" id="RNA42166.1"/>
    </source>
</evidence>
<dbReference type="Proteomes" id="UP000276133">
    <property type="component" value="Unassembled WGS sequence"/>
</dbReference>
<evidence type="ECO:0000259" key="2">
    <source>
        <dbReference type="SMART" id="SM00333"/>
    </source>
</evidence>
<evidence type="ECO:0000256" key="1">
    <source>
        <dbReference type="SAM" id="MobiDB-lite"/>
    </source>
</evidence>
<dbReference type="InterPro" id="IPR032770">
    <property type="entry name" value="DUF4537"/>
</dbReference>
<evidence type="ECO:0000313" key="4">
    <source>
        <dbReference type="Proteomes" id="UP000276133"/>
    </source>
</evidence>
<dbReference type="CDD" id="cd04508">
    <property type="entry name" value="Tudor_SF"/>
    <property type="match status" value="1"/>
</dbReference>
<keyword evidence="4" id="KW-1185">Reference proteome</keyword>
<dbReference type="EMBL" id="REGN01000408">
    <property type="protein sequence ID" value="RNA42166.1"/>
    <property type="molecule type" value="Genomic_DNA"/>
</dbReference>
<proteinExistence type="predicted"/>
<feature type="domain" description="Tudor" evidence="2">
    <location>
        <begin position="43"/>
        <end position="102"/>
    </location>
</feature>
<gene>
    <name evidence="3" type="ORF">BpHYR1_044669</name>
</gene>
<dbReference type="SMART" id="SM00333">
    <property type="entry name" value="TUDOR"/>
    <property type="match status" value="2"/>
</dbReference>
<dbReference type="Pfam" id="PF15057">
    <property type="entry name" value="DUF4537"/>
    <property type="match status" value="2"/>
</dbReference>
<reference evidence="3 4" key="1">
    <citation type="journal article" date="2018" name="Sci. Rep.">
        <title>Genomic signatures of local adaptation to the degree of environmental predictability in rotifers.</title>
        <authorList>
            <person name="Franch-Gras L."/>
            <person name="Hahn C."/>
            <person name="Garcia-Roger E.M."/>
            <person name="Carmona M.J."/>
            <person name="Serra M."/>
            <person name="Gomez A."/>
        </authorList>
    </citation>
    <scope>NUCLEOTIDE SEQUENCE [LARGE SCALE GENOMIC DNA]</scope>
    <source>
        <strain evidence="3">HYR1</strain>
    </source>
</reference>
<dbReference type="AlphaFoldDB" id="A0A3M7T2E2"/>
<organism evidence="3 4">
    <name type="scientific">Brachionus plicatilis</name>
    <name type="common">Marine rotifer</name>
    <name type="synonym">Brachionus muelleri</name>
    <dbReference type="NCBI Taxonomy" id="10195"/>
    <lineage>
        <taxon>Eukaryota</taxon>
        <taxon>Metazoa</taxon>
        <taxon>Spiralia</taxon>
        <taxon>Gnathifera</taxon>
        <taxon>Rotifera</taxon>
        <taxon>Eurotatoria</taxon>
        <taxon>Monogononta</taxon>
        <taxon>Pseudotrocha</taxon>
        <taxon>Ploima</taxon>
        <taxon>Brachionidae</taxon>
        <taxon>Brachionus</taxon>
    </lineage>
</organism>
<accession>A0A3M7T2E2</accession>
<feature type="domain" description="Tudor" evidence="2">
    <location>
        <begin position="107"/>
        <end position="164"/>
    </location>
</feature>
<feature type="region of interest" description="Disordered" evidence="1">
    <location>
        <begin position="1"/>
        <end position="26"/>
    </location>
</feature>
<dbReference type="Gene3D" id="2.30.30.140">
    <property type="match status" value="1"/>
</dbReference>
<dbReference type="InterPro" id="IPR002999">
    <property type="entry name" value="Tudor"/>
</dbReference>
<dbReference type="SUPFAM" id="SSF63748">
    <property type="entry name" value="Tudor/PWWP/MBT"/>
    <property type="match status" value="1"/>
</dbReference>
<sequence length="271" mass="31730">MKKHNETDNLKKSLNNKEEKYGKNKKSKPVVKSTVLEYRAQLPELQVGEKVLAKWSDDNWYYQSIVENKIDFKESLKVNYLYTIKNSASDHEEIYREDIIGFNDSNKNFSIGDFVVAERPDFAQSFTPGQIVGICSDYLIVKFYDSIEHQVERDSIYKIPLFKYQLDIDSIIEAERQWIGQKCVFRNSRTKLYETGQILSRVGNGKRFKVLSDKGEEEIINIIHIFGDFTRKRPIREDDFVLAPVNDHFFPGKVKEYKGNQIEVVFEDQKA</sequence>